<name>A0ABX6V456_9GAMM</name>
<dbReference type="InterPro" id="IPR029058">
    <property type="entry name" value="AB_hydrolase_fold"/>
</dbReference>
<dbReference type="GO" id="GO:0016787">
    <property type="term" value="F:hydrolase activity"/>
    <property type="evidence" value="ECO:0007669"/>
    <property type="project" value="UniProtKB-KW"/>
</dbReference>
<keyword evidence="2" id="KW-0812">Transmembrane</keyword>
<dbReference type="RefSeq" id="WP_142872743.1">
    <property type="nucleotide sequence ID" value="NZ_CP045503.2"/>
</dbReference>
<evidence type="ECO:0000313" key="5">
    <source>
        <dbReference type="Proteomes" id="UP000316416"/>
    </source>
</evidence>
<dbReference type="PANTHER" id="PTHR48081:SF13">
    <property type="entry name" value="ALPHA_BETA HYDROLASE"/>
    <property type="match status" value="1"/>
</dbReference>
<evidence type="ECO:0000256" key="1">
    <source>
        <dbReference type="ARBA" id="ARBA00022801"/>
    </source>
</evidence>
<sequence length="294" mass="33268">MIELMVYLLYLPLIILESMPIIFMRNALKQNIFYGHYSQQFAQLYNAKCANNTPVVIVIHGGYWKDNHNLDSYATSSIVDYLQTFEVAIWNIEYRRMNAEGENIKAPWPAPFKDIADGIDHLRTIKDIEGLDLNRILLIGHSAGGHLATWAASRASINSDSELYSESPLPIQRIISIAGILNLHALQDVDQPAQIQRLMGGSPQTHPERYRACDPCFLNNTYMNLTVVHGRKDACVEVSQALHFCSKAKGNVEQIIIEEADHFSMLPHDGQWQEAQWQQIKQLIAQQIKGLGVT</sequence>
<dbReference type="InterPro" id="IPR049492">
    <property type="entry name" value="BD-FAE-like_dom"/>
</dbReference>
<keyword evidence="1 4" id="KW-0378">Hydrolase</keyword>
<dbReference type="InterPro" id="IPR050300">
    <property type="entry name" value="GDXG_lipolytic_enzyme"/>
</dbReference>
<protein>
    <submittedName>
        <fullName evidence="4">Alpha/beta hydrolase</fullName>
    </submittedName>
</protein>
<evidence type="ECO:0000256" key="2">
    <source>
        <dbReference type="SAM" id="Phobius"/>
    </source>
</evidence>
<proteinExistence type="predicted"/>
<feature type="domain" description="BD-FAE-like" evidence="3">
    <location>
        <begin position="47"/>
        <end position="246"/>
    </location>
</feature>
<reference evidence="4" key="1">
    <citation type="submission" date="2021-07" db="EMBL/GenBank/DDBJ databases">
        <title>Shewanella sp. YLB-07 whole genome sequence.</title>
        <authorList>
            <person name="Yu L."/>
        </authorList>
    </citation>
    <scope>NUCLEOTIDE SEQUENCE</scope>
    <source>
        <strain evidence="4">YLB-08</strain>
    </source>
</reference>
<dbReference type="EMBL" id="CP045503">
    <property type="protein sequence ID" value="QPG57381.1"/>
    <property type="molecule type" value="Genomic_DNA"/>
</dbReference>
<organism evidence="4 5">
    <name type="scientific">Shewanella eurypsychrophilus</name>
    <dbReference type="NCBI Taxonomy" id="2593656"/>
    <lineage>
        <taxon>Bacteria</taxon>
        <taxon>Pseudomonadati</taxon>
        <taxon>Pseudomonadota</taxon>
        <taxon>Gammaproteobacteria</taxon>
        <taxon>Alteromonadales</taxon>
        <taxon>Shewanellaceae</taxon>
        <taxon>Shewanella</taxon>
    </lineage>
</organism>
<keyword evidence="2" id="KW-0472">Membrane</keyword>
<gene>
    <name evidence="4" type="ORF">FM038_007980</name>
</gene>
<dbReference type="PANTHER" id="PTHR48081">
    <property type="entry name" value="AB HYDROLASE SUPERFAMILY PROTEIN C4A8.06C"/>
    <property type="match status" value="1"/>
</dbReference>
<dbReference type="SUPFAM" id="SSF53474">
    <property type="entry name" value="alpha/beta-Hydrolases"/>
    <property type="match status" value="1"/>
</dbReference>
<dbReference type="Proteomes" id="UP000316416">
    <property type="component" value="Chromosome"/>
</dbReference>
<keyword evidence="2" id="KW-1133">Transmembrane helix</keyword>
<evidence type="ECO:0000259" key="3">
    <source>
        <dbReference type="Pfam" id="PF20434"/>
    </source>
</evidence>
<dbReference type="Gene3D" id="3.40.50.1820">
    <property type="entry name" value="alpha/beta hydrolase"/>
    <property type="match status" value="1"/>
</dbReference>
<evidence type="ECO:0000313" key="4">
    <source>
        <dbReference type="EMBL" id="QPG57381.1"/>
    </source>
</evidence>
<accession>A0ABX6V456</accession>
<dbReference type="Pfam" id="PF20434">
    <property type="entry name" value="BD-FAE"/>
    <property type="match status" value="1"/>
</dbReference>
<keyword evidence="5" id="KW-1185">Reference proteome</keyword>
<feature type="transmembrane region" description="Helical" evidence="2">
    <location>
        <begin position="6"/>
        <end position="24"/>
    </location>
</feature>